<dbReference type="PROSITE" id="PS51257">
    <property type="entry name" value="PROKAR_LIPOPROTEIN"/>
    <property type="match status" value="1"/>
</dbReference>
<protein>
    <submittedName>
        <fullName evidence="1">Fimbrillin family protein</fullName>
    </submittedName>
</protein>
<sequence length="351" mass="37816">MFNKFLSYAAASLVLASCSSTDVLEENIAAGTAISFSSHVTNSSRAVTSDNLEKFQVYGGYTTASTSDYHTVFNAVAVSKDGDGSWTYEGSSKYWVEGGTYKFYAYSCENVALEKGTPSFSQSGPDAGTFKISDFECSNGHQHDLVYASTNAITAKGTGNSKVSLNFKHILSKVNAKFKSGFPSDFTVEISEVEFRNIYDKANFSSSNELWSGQSRTIEYNAAENKWTSIALPVTGDDKTIQAGKPAEGSDPAVAAKDLTTGPAFFLPVTYSENNVTLSFKIVVKQGDETIKTDYVKGNLKPEWAIGTSYTYNVTINGSAAGVEKIEFEVDASNGVQDWTTSPDVDFNIGA</sequence>
<dbReference type="Pfam" id="PF13149">
    <property type="entry name" value="Mfa_like_1"/>
    <property type="match status" value="1"/>
</dbReference>
<name>A0A4Z0V529_9BACT</name>
<accession>A0A4Z0V529</accession>
<dbReference type="RefSeq" id="WP_135471299.1">
    <property type="nucleotide sequence ID" value="NZ_CASJPC010000004.1"/>
</dbReference>
<dbReference type="CDD" id="cd13120">
    <property type="entry name" value="BF2867_like_N"/>
    <property type="match status" value="1"/>
</dbReference>
<keyword evidence="2" id="KW-1185">Reference proteome</keyword>
<proteinExistence type="predicted"/>
<dbReference type="Gene3D" id="2.60.40.2630">
    <property type="match status" value="1"/>
</dbReference>
<gene>
    <name evidence="1" type="ORF">EZ315_06100</name>
</gene>
<dbReference type="InterPro" id="IPR025049">
    <property type="entry name" value="Mfa-like_1"/>
</dbReference>
<evidence type="ECO:0000313" key="2">
    <source>
        <dbReference type="Proteomes" id="UP000297635"/>
    </source>
</evidence>
<evidence type="ECO:0000313" key="1">
    <source>
        <dbReference type="EMBL" id="TGG40286.1"/>
    </source>
</evidence>
<dbReference type="AlphaFoldDB" id="A0A4Z0V529"/>
<comment type="caution">
    <text evidence="1">The sequence shown here is derived from an EMBL/GenBank/DDBJ whole genome shotgun (WGS) entry which is preliminary data.</text>
</comment>
<dbReference type="EMBL" id="SJSA01000001">
    <property type="protein sequence ID" value="TGG40286.1"/>
    <property type="molecule type" value="Genomic_DNA"/>
</dbReference>
<organism evidence="1 2">
    <name type="scientific">Duncaniella freteri</name>
    <dbReference type="NCBI Taxonomy" id="2530391"/>
    <lineage>
        <taxon>Bacteria</taxon>
        <taxon>Pseudomonadati</taxon>
        <taxon>Bacteroidota</taxon>
        <taxon>Bacteroidia</taxon>
        <taxon>Bacteroidales</taxon>
        <taxon>Muribaculaceae</taxon>
        <taxon>Duncaniella</taxon>
    </lineage>
</organism>
<dbReference type="Proteomes" id="UP000297635">
    <property type="component" value="Unassembled WGS sequence"/>
</dbReference>
<dbReference type="Gene3D" id="2.60.40.2620">
    <property type="entry name" value="Fimbrillin-like"/>
    <property type="match status" value="1"/>
</dbReference>
<dbReference type="GeneID" id="82149361"/>
<reference evidence="1 2" key="1">
    <citation type="submission" date="2019-02" db="EMBL/GenBank/DDBJ databases">
        <title>Isolation and identification of novel species under the genus Muribaculum.</title>
        <authorList>
            <person name="Miyake S."/>
            <person name="Ding Y."/>
            <person name="Low A."/>
            <person name="Soh M."/>
            <person name="Seedorf H."/>
        </authorList>
    </citation>
    <scope>NUCLEOTIDE SEQUENCE [LARGE SCALE GENOMIC DNA]</scope>
    <source>
        <strain evidence="1 2">TLL-A3</strain>
    </source>
</reference>
<dbReference type="InterPro" id="IPR042278">
    <property type="entry name" value="Mfa-like_1_N"/>
</dbReference>